<dbReference type="Proteomes" id="UP000198878">
    <property type="component" value="Unassembled WGS sequence"/>
</dbReference>
<reference evidence="9" key="1">
    <citation type="submission" date="2016-10" db="EMBL/GenBank/DDBJ databases">
        <authorList>
            <person name="Varghese N."/>
            <person name="Submissions S."/>
        </authorList>
    </citation>
    <scope>NUCLEOTIDE SEQUENCE [LARGE SCALE GENOMIC DNA]</scope>
    <source>
        <strain evidence="9">DSM 44654</strain>
    </source>
</reference>
<dbReference type="AlphaFoldDB" id="A0A1H5QEG6"/>
<evidence type="ECO:0000256" key="3">
    <source>
        <dbReference type="ARBA" id="ARBA00022692"/>
    </source>
</evidence>
<dbReference type="GO" id="GO:0005886">
    <property type="term" value="C:plasma membrane"/>
    <property type="evidence" value="ECO:0007669"/>
    <property type="project" value="UniProtKB-SubCell"/>
</dbReference>
<evidence type="ECO:0000256" key="5">
    <source>
        <dbReference type="ARBA" id="ARBA00023136"/>
    </source>
</evidence>
<evidence type="ECO:0000313" key="8">
    <source>
        <dbReference type="EMBL" id="SEF23627.1"/>
    </source>
</evidence>
<feature type="domain" description="Cardiolipin synthase N-terminal" evidence="7">
    <location>
        <begin position="31"/>
        <end position="73"/>
    </location>
</feature>
<evidence type="ECO:0000256" key="4">
    <source>
        <dbReference type="ARBA" id="ARBA00022989"/>
    </source>
</evidence>
<name>A0A1H5QEG6_9PSEU</name>
<dbReference type="STRING" id="218821.SAMN05421837_102314"/>
<proteinExistence type="predicted"/>
<dbReference type="EMBL" id="FNUJ01000002">
    <property type="protein sequence ID" value="SEF23627.1"/>
    <property type="molecule type" value="Genomic_DNA"/>
</dbReference>
<organism evidence="8 9">
    <name type="scientific">Amycolatopsis pretoriensis</name>
    <dbReference type="NCBI Taxonomy" id="218821"/>
    <lineage>
        <taxon>Bacteria</taxon>
        <taxon>Bacillati</taxon>
        <taxon>Actinomycetota</taxon>
        <taxon>Actinomycetes</taxon>
        <taxon>Pseudonocardiales</taxon>
        <taxon>Pseudonocardiaceae</taxon>
        <taxon>Amycolatopsis</taxon>
    </lineage>
</organism>
<feature type="transmembrane region" description="Helical" evidence="6">
    <location>
        <begin position="51"/>
        <end position="71"/>
    </location>
</feature>
<evidence type="ECO:0000256" key="1">
    <source>
        <dbReference type="ARBA" id="ARBA00004651"/>
    </source>
</evidence>
<keyword evidence="9" id="KW-1185">Reference proteome</keyword>
<comment type="subcellular location">
    <subcellularLocation>
        <location evidence="1">Cell membrane</location>
        <topology evidence="1">Multi-pass membrane protein</topology>
    </subcellularLocation>
</comment>
<keyword evidence="2" id="KW-1003">Cell membrane</keyword>
<feature type="transmembrane region" description="Helical" evidence="6">
    <location>
        <begin position="16"/>
        <end position="39"/>
    </location>
</feature>
<dbReference type="Pfam" id="PF13396">
    <property type="entry name" value="PLDc_N"/>
    <property type="match status" value="1"/>
</dbReference>
<accession>A0A1H5QEG6</accession>
<keyword evidence="4 6" id="KW-1133">Transmembrane helix</keyword>
<protein>
    <submittedName>
        <fullName evidence="8">Phospholipase_D-nuclease N-terminal</fullName>
    </submittedName>
</protein>
<evidence type="ECO:0000256" key="6">
    <source>
        <dbReference type="SAM" id="Phobius"/>
    </source>
</evidence>
<sequence length="82" mass="8970">MHPAALIEGHEQTWSWLVLGLTGAVLLAFAVLFLAALVSILGSRLTGGMKLVWVIFAFCAPFLGSLLWFAIGRRDAYLPARR</sequence>
<dbReference type="InterPro" id="IPR027379">
    <property type="entry name" value="CLS_N"/>
</dbReference>
<dbReference type="RefSeq" id="WP_086681968.1">
    <property type="nucleotide sequence ID" value="NZ_FNUJ01000002.1"/>
</dbReference>
<gene>
    <name evidence="8" type="ORF">SAMN05421837_102314</name>
</gene>
<dbReference type="OrthoDB" id="3298527at2"/>
<evidence type="ECO:0000259" key="7">
    <source>
        <dbReference type="Pfam" id="PF13396"/>
    </source>
</evidence>
<evidence type="ECO:0000256" key="2">
    <source>
        <dbReference type="ARBA" id="ARBA00022475"/>
    </source>
</evidence>
<keyword evidence="3 6" id="KW-0812">Transmembrane</keyword>
<keyword evidence="5 6" id="KW-0472">Membrane</keyword>
<evidence type="ECO:0000313" key="9">
    <source>
        <dbReference type="Proteomes" id="UP000198878"/>
    </source>
</evidence>